<evidence type="ECO:0000256" key="6">
    <source>
        <dbReference type="SAM" id="Coils"/>
    </source>
</evidence>
<gene>
    <name evidence="8" type="primary">mreC</name>
    <name evidence="8" type="ORF">H0A36_20495</name>
</gene>
<dbReference type="PANTHER" id="PTHR34138:SF1">
    <property type="entry name" value="CELL SHAPE-DETERMINING PROTEIN MREC"/>
    <property type="match status" value="1"/>
</dbReference>
<dbReference type="InterPro" id="IPR042175">
    <property type="entry name" value="Cell/Rod_MreC_2"/>
</dbReference>
<dbReference type="Proteomes" id="UP000569732">
    <property type="component" value="Unassembled WGS sequence"/>
</dbReference>
<feature type="domain" description="Rod shape-determining protein MreC beta-barrel core" evidence="7">
    <location>
        <begin position="133"/>
        <end position="278"/>
    </location>
</feature>
<protein>
    <recommendedName>
        <fullName evidence="2 5">Cell shape-determining protein MreC</fullName>
    </recommendedName>
    <alternativeName>
        <fullName evidence="4 5">Cell shape protein MreC</fullName>
    </alternativeName>
</protein>
<dbReference type="Gene3D" id="2.40.10.350">
    <property type="entry name" value="Rod shape-determining protein MreC, domain 2"/>
    <property type="match status" value="1"/>
</dbReference>
<keyword evidence="9" id="KW-1185">Reference proteome</keyword>
<dbReference type="PIRSF" id="PIRSF038471">
    <property type="entry name" value="MreC"/>
    <property type="match status" value="1"/>
</dbReference>
<organism evidence="8 9">
    <name type="scientific">Spartinivicinus marinus</name>
    <dbReference type="NCBI Taxonomy" id="2994442"/>
    <lineage>
        <taxon>Bacteria</taxon>
        <taxon>Pseudomonadati</taxon>
        <taxon>Pseudomonadota</taxon>
        <taxon>Gammaproteobacteria</taxon>
        <taxon>Oceanospirillales</taxon>
        <taxon>Zooshikellaceae</taxon>
        <taxon>Spartinivicinus</taxon>
    </lineage>
</organism>
<dbReference type="NCBIfam" id="TIGR00219">
    <property type="entry name" value="mreC"/>
    <property type="match status" value="1"/>
</dbReference>
<dbReference type="AlphaFoldDB" id="A0A853I370"/>
<keyword evidence="6" id="KW-0175">Coiled coil</keyword>
<dbReference type="FunFam" id="2.40.10.350:FF:000002">
    <property type="entry name" value="Cell shape-determining protein MreC"/>
    <property type="match status" value="1"/>
</dbReference>
<evidence type="ECO:0000256" key="4">
    <source>
        <dbReference type="ARBA" id="ARBA00032089"/>
    </source>
</evidence>
<accession>A0A853I370</accession>
<evidence type="ECO:0000256" key="1">
    <source>
        <dbReference type="ARBA" id="ARBA00009369"/>
    </source>
</evidence>
<feature type="coiled-coil region" evidence="6">
    <location>
        <begin position="72"/>
        <end position="106"/>
    </location>
</feature>
<name>A0A853I370_9GAMM</name>
<comment type="function">
    <text evidence="5">Involved in formation and maintenance of cell shape.</text>
</comment>
<comment type="caution">
    <text evidence="8">The sequence shown here is derived from an EMBL/GenBank/DDBJ whole genome shotgun (WGS) entry which is preliminary data.</text>
</comment>
<dbReference type="Pfam" id="PF04085">
    <property type="entry name" value="MreC"/>
    <property type="match status" value="1"/>
</dbReference>
<evidence type="ECO:0000313" key="8">
    <source>
        <dbReference type="EMBL" id="NYZ68400.1"/>
    </source>
</evidence>
<dbReference type="GO" id="GO:0005886">
    <property type="term" value="C:plasma membrane"/>
    <property type="evidence" value="ECO:0007669"/>
    <property type="project" value="TreeGrafter"/>
</dbReference>
<dbReference type="Gene3D" id="2.40.10.340">
    <property type="entry name" value="Rod shape-determining protein MreC, domain 1"/>
    <property type="match status" value="1"/>
</dbReference>
<evidence type="ECO:0000256" key="2">
    <source>
        <dbReference type="ARBA" id="ARBA00013855"/>
    </source>
</evidence>
<evidence type="ECO:0000256" key="3">
    <source>
        <dbReference type="ARBA" id="ARBA00022960"/>
    </source>
</evidence>
<reference evidence="8 9" key="1">
    <citation type="submission" date="2020-07" db="EMBL/GenBank/DDBJ databases">
        <title>Endozoicomonas sp. nov., isolated from sediment.</title>
        <authorList>
            <person name="Gu T."/>
        </authorList>
    </citation>
    <scope>NUCLEOTIDE SEQUENCE [LARGE SCALE GENOMIC DNA]</scope>
    <source>
        <strain evidence="8 9">SM1973</strain>
    </source>
</reference>
<proteinExistence type="inferred from homology"/>
<dbReference type="InterPro" id="IPR007221">
    <property type="entry name" value="MreC"/>
</dbReference>
<dbReference type="GO" id="GO:0008360">
    <property type="term" value="P:regulation of cell shape"/>
    <property type="evidence" value="ECO:0007669"/>
    <property type="project" value="UniProtKB-KW"/>
</dbReference>
<dbReference type="RefSeq" id="WP_180570412.1">
    <property type="nucleotide sequence ID" value="NZ_JACCKB010000041.1"/>
</dbReference>
<dbReference type="PANTHER" id="PTHR34138">
    <property type="entry name" value="CELL SHAPE-DETERMINING PROTEIN MREC"/>
    <property type="match status" value="1"/>
</dbReference>
<evidence type="ECO:0000259" key="7">
    <source>
        <dbReference type="Pfam" id="PF04085"/>
    </source>
</evidence>
<sequence>MWESPIKRIFSKQQSLTAQLLFFIVLSLGLMLSEQRFDGLDNGLNKVRAWLTVVATPVQWVADLPAQMWGMADDALKTRKELILENAKLEAKNLLLERRLQKLAALTAQNIRLRELLNSSKLLDERVLIAELVGVDPDPYAHQVIVNKGSTDGVFVGQPLLDASGLMGQVISVSPFSSRILLITDANHSVPVQVNRNGARAIAAGTGKLDELLLRHVPDTADIREGDILVSSGLGQRFPVGYPVGKVIQVIHDPGKPFAIIKVRPSAKLDRSRHVLLVFSGKEANDNNDVIAVDETQVSEAPNVN</sequence>
<comment type="similarity">
    <text evidence="1 5">Belongs to the MreC family.</text>
</comment>
<evidence type="ECO:0000256" key="5">
    <source>
        <dbReference type="PIRNR" id="PIRNR038471"/>
    </source>
</evidence>
<dbReference type="EMBL" id="JACCKB010000041">
    <property type="protein sequence ID" value="NYZ68400.1"/>
    <property type="molecule type" value="Genomic_DNA"/>
</dbReference>
<keyword evidence="3 5" id="KW-0133">Cell shape</keyword>
<evidence type="ECO:0000313" key="9">
    <source>
        <dbReference type="Proteomes" id="UP000569732"/>
    </source>
</evidence>
<dbReference type="InterPro" id="IPR055342">
    <property type="entry name" value="MreC_beta-barrel_core"/>
</dbReference>
<dbReference type="InterPro" id="IPR042177">
    <property type="entry name" value="Cell/Rod_1"/>
</dbReference>